<gene>
    <name evidence="1" type="ORF">DPMN_036180</name>
</gene>
<dbReference type="EMBL" id="JAIWYP010000002">
    <property type="protein sequence ID" value="KAH3872957.1"/>
    <property type="molecule type" value="Genomic_DNA"/>
</dbReference>
<proteinExistence type="predicted"/>
<protein>
    <submittedName>
        <fullName evidence="1">Uncharacterized protein</fullName>
    </submittedName>
</protein>
<sequence length="76" mass="8603">MRPAKPRTSLRIRSVLSGATLSANEILHDFIEDRVALCQSVQIQEAHFCTTLLNYNGVDVHKPTCDMIAKQYYLLP</sequence>
<dbReference type="AlphaFoldDB" id="A0A9D4RNL2"/>
<reference evidence="1" key="2">
    <citation type="submission" date="2020-11" db="EMBL/GenBank/DDBJ databases">
        <authorList>
            <person name="McCartney M.A."/>
            <person name="Auch B."/>
            <person name="Kono T."/>
            <person name="Mallez S."/>
            <person name="Becker A."/>
            <person name="Gohl D.M."/>
            <person name="Silverstein K.A.T."/>
            <person name="Koren S."/>
            <person name="Bechman K.B."/>
            <person name="Herman A."/>
            <person name="Abrahante J.E."/>
            <person name="Garbe J."/>
        </authorList>
    </citation>
    <scope>NUCLEOTIDE SEQUENCE</scope>
    <source>
        <strain evidence="1">Duluth1</strain>
        <tissue evidence="1">Whole animal</tissue>
    </source>
</reference>
<accession>A0A9D4RNL2</accession>
<keyword evidence="2" id="KW-1185">Reference proteome</keyword>
<name>A0A9D4RNL2_DREPO</name>
<evidence type="ECO:0000313" key="1">
    <source>
        <dbReference type="EMBL" id="KAH3872957.1"/>
    </source>
</evidence>
<organism evidence="1 2">
    <name type="scientific">Dreissena polymorpha</name>
    <name type="common">Zebra mussel</name>
    <name type="synonym">Mytilus polymorpha</name>
    <dbReference type="NCBI Taxonomy" id="45954"/>
    <lineage>
        <taxon>Eukaryota</taxon>
        <taxon>Metazoa</taxon>
        <taxon>Spiralia</taxon>
        <taxon>Lophotrochozoa</taxon>
        <taxon>Mollusca</taxon>
        <taxon>Bivalvia</taxon>
        <taxon>Autobranchia</taxon>
        <taxon>Heteroconchia</taxon>
        <taxon>Euheterodonta</taxon>
        <taxon>Imparidentia</taxon>
        <taxon>Neoheterodontei</taxon>
        <taxon>Myida</taxon>
        <taxon>Dreissenoidea</taxon>
        <taxon>Dreissenidae</taxon>
        <taxon>Dreissena</taxon>
    </lineage>
</organism>
<dbReference type="Proteomes" id="UP000828390">
    <property type="component" value="Unassembled WGS sequence"/>
</dbReference>
<comment type="caution">
    <text evidence="1">The sequence shown here is derived from an EMBL/GenBank/DDBJ whole genome shotgun (WGS) entry which is preliminary data.</text>
</comment>
<evidence type="ECO:0000313" key="2">
    <source>
        <dbReference type="Proteomes" id="UP000828390"/>
    </source>
</evidence>
<reference evidence="1" key="1">
    <citation type="journal article" date="2019" name="bioRxiv">
        <title>The Genome of the Zebra Mussel, Dreissena polymorpha: A Resource for Invasive Species Research.</title>
        <authorList>
            <person name="McCartney M.A."/>
            <person name="Auch B."/>
            <person name="Kono T."/>
            <person name="Mallez S."/>
            <person name="Zhang Y."/>
            <person name="Obille A."/>
            <person name="Becker A."/>
            <person name="Abrahante J.E."/>
            <person name="Garbe J."/>
            <person name="Badalamenti J.P."/>
            <person name="Herman A."/>
            <person name="Mangelson H."/>
            <person name="Liachko I."/>
            <person name="Sullivan S."/>
            <person name="Sone E.D."/>
            <person name="Koren S."/>
            <person name="Silverstein K.A.T."/>
            <person name="Beckman K.B."/>
            <person name="Gohl D.M."/>
        </authorList>
    </citation>
    <scope>NUCLEOTIDE SEQUENCE</scope>
    <source>
        <strain evidence="1">Duluth1</strain>
        <tissue evidence="1">Whole animal</tissue>
    </source>
</reference>